<proteinExistence type="predicted"/>
<evidence type="ECO:0000313" key="2">
    <source>
        <dbReference type="Proteomes" id="UP000324815"/>
    </source>
</evidence>
<protein>
    <submittedName>
        <fullName evidence="1">Uncharacterized protein</fullName>
    </submittedName>
</protein>
<evidence type="ECO:0000313" key="1">
    <source>
        <dbReference type="EMBL" id="QEM42119.1"/>
    </source>
</evidence>
<dbReference type="Proteomes" id="UP000324815">
    <property type="component" value="Segment"/>
</dbReference>
<reference evidence="1" key="1">
    <citation type="submission" date="2019-06" db="EMBL/GenBank/DDBJ databases">
        <title>Complete genome sequence of Klebsiella pneumonaie chi-like phage Soft.</title>
        <authorList>
            <person name="Michalik J.A."/>
            <person name="Kohler B."/>
            <person name="Liu M."/>
            <person name="Gill J."/>
        </authorList>
    </citation>
    <scope>NUCLEOTIDE SEQUENCE [LARGE SCALE GENOMIC DNA]</scope>
</reference>
<organism evidence="1 2">
    <name type="scientific">Klebsiella phage Soft</name>
    <dbReference type="NCBI Taxonomy" id="2601626"/>
    <lineage>
        <taxon>Viruses</taxon>
        <taxon>Duplodnaviria</taxon>
        <taxon>Heunggongvirae</taxon>
        <taxon>Uroviricota</taxon>
        <taxon>Caudoviricetes</taxon>
        <taxon>Casjensviridae</taxon>
        <taxon>Yonseivirus</taxon>
        <taxon>Yonseivirus soft</taxon>
    </lineage>
</organism>
<sequence length="38" mass="4294">MIRRAFVSGWLCDRVTGWRYADSAAAMGVRRGYRGGML</sequence>
<accession>A0A5C1K8I4</accession>
<name>A0A5C1K8I4_9CAUD</name>
<dbReference type="EMBL" id="MN106244">
    <property type="protein sequence ID" value="QEM42119.1"/>
    <property type="molecule type" value="Genomic_DNA"/>
</dbReference>
<keyword evidence="2" id="KW-1185">Reference proteome</keyword>
<gene>
    <name evidence="1" type="ORF">CPTSoftv3_001</name>
</gene>